<dbReference type="Proteomes" id="UP000475155">
    <property type="component" value="Unassembled WGS sequence"/>
</dbReference>
<protein>
    <submittedName>
        <fullName evidence="4">Endonuclease/exonuclease/phosphatase family protein</fullName>
    </submittedName>
</protein>
<dbReference type="GO" id="GO:0004519">
    <property type="term" value="F:endonuclease activity"/>
    <property type="evidence" value="ECO:0007669"/>
    <property type="project" value="UniProtKB-KW"/>
</dbReference>
<dbReference type="Gene3D" id="3.60.10.10">
    <property type="entry name" value="Endonuclease/exonuclease/phosphatase"/>
    <property type="match status" value="1"/>
</dbReference>
<evidence type="ECO:0000256" key="2">
    <source>
        <dbReference type="SAM" id="Phobius"/>
    </source>
</evidence>
<gene>
    <name evidence="4" type="ORF">GFD18_05060</name>
</gene>
<keyword evidence="2" id="KW-0472">Membrane</keyword>
<organism evidence="4 5">
    <name type="scientific">Bifidobacterium saimiriisciurei</name>
    <dbReference type="NCBI Taxonomy" id="2661627"/>
    <lineage>
        <taxon>Bacteria</taxon>
        <taxon>Bacillati</taxon>
        <taxon>Actinomycetota</taxon>
        <taxon>Actinomycetes</taxon>
        <taxon>Bifidobacteriales</taxon>
        <taxon>Bifidobacteriaceae</taxon>
        <taxon>Bifidobacterium</taxon>
    </lineage>
</organism>
<evidence type="ECO:0000259" key="3">
    <source>
        <dbReference type="Pfam" id="PF03372"/>
    </source>
</evidence>
<evidence type="ECO:0000313" key="5">
    <source>
        <dbReference type="Proteomes" id="UP000475155"/>
    </source>
</evidence>
<keyword evidence="2" id="KW-0812">Transmembrane</keyword>
<name>A0ABX0CA53_9BIFI</name>
<comment type="caution">
    <text evidence="4">The sequence shown here is derived from an EMBL/GenBank/DDBJ whole genome shotgun (WGS) entry which is preliminary data.</text>
</comment>
<dbReference type="InterPro" id="IPR036691">
    <property type="entry name" value="Endo/exonu/phosph_ase_sf"/>
</dbReference>
<dbReference type="EMBL" id="WHZU01000006">
    <property type="protein sequence ID" value="NEH11460.1"/>
    <property type="molecule type" value="Genomic_DNA"/>
</dbReference>
<evidence type="ECO:0000313" key="4">
    <source>
        <dbReference type="EMBL" id="NEH11460.1"/>
    </source>
</evidence>
<keyword evidence="4" id="KW-0540">Nuclease</keyword>
<keyword evidence="5" id="KW-1185">Reference proteome</keyword>
<dbReference type="InterPro" id="IPR005135">
    <property type="entry name" value="Endo/exonuclease/phosphatase"/>
</dbReference>
<dbReference type="SUPFAM" id="SSF56219">
    <property type="entry name" value="DNase I-like"/>
    <property type="match status" value="1"/>
</dbReference>
<feature type="transmembrane region" description="Helical" evidence="2">
    <location>
        <begin position="89"/>
        <end position="107"/>
    </location>
</feature>
<sequence>MPKSQQSSSRRRQPSASSTSRSSTSRSHIVILWILLAVIALWMTLKYLPASADRHRPLPEVIALIPLLIVPIVLLLALAAVLRLWPQCVMAIVLLVVQLLWQAAYIMPMPAAVTTMLGIPRQSVATTTATTTVTTSTTSASATTVDDGADAASTTSPSMPSGSQSSTPSQASRTIRVMTLNTRYGRADTGTIMHLVKQERIDLLAVQEVNDDLIHRLEVSHIDDELPYRVLGKSRPDDNAGSNALFMRFEPMDFSDESVNISAAAAPVARVRLGSQIVEFASVHPKSPPRSGQDWSDGVRALGRFAIRADKCNAAGAASGTTNNVKLPTDANGIPKQYSTAAHCAAVVLGDLNSSVYHPSFRDALRQGSGLADSSLELHRGWNNTFPASWPTFPALIEIDHVLHTSGIVAKSAHSAKIPRTDHRALIVELEIE</sequence>
<feature type="transmembrane region" description="Helical" evidence="2">
    <location>
        <begin position="29"/>
        <end position="49"/>
    </location>
</feature>
<keyword evidence="2" id="KW-1133">Transmembrane helix</keyword>
<keyword evidence="4" id="KW-0378">Hydrolase</keyword>
<reference evidence="4 5" key="1">
    <citation type="submission" date="2019-10" db="EMBL/GenBank/DDBJ databases">
        <title>Bifidobacterium from non-human primates.</title>
        <authorList>
            <person name="Modesto M."/>
        </authorList>
    </citation>
    <scope>NUCLEOTIDE SEQUENCE [LARGE SCALE GENOMIC DNA]</scope>
    <source>
        <strain evidence="4 5">SMA1</strain>
    </source>
</reference>
<evidence type="ECO:0000256" key="1">
    <source>
        <dbReference type="SAM" id="MobiDB-lite"/>
    </source>
</evidence>
<feature type="region of interest" description="Disordered" evidence="1">
    <location>
        <begin position="1"/>
        <end position="21"/>
    </location>
</feature>
<proteinExistence type="predicted"/>
<keyword evidence="4" id="KW-0255">Endonuclease</keyword>
<accession>A0ABX0CA53</accession>
<dbReference type="Pfam" id="PF03372">
    <property type="entry name" value="Exo_endo_phos"/>
    <property type="match status" value="1"/>
</dbReference>
<feature type="domain" description="Endonuclease/exonuclease/phosphatase" evidence="3">
    <location>
        <begin position="178"/>
        <end position="423"/>
    </location>
</feature>
<feature type="transmembrane region" description="Helical" evidence="2">
    <location>
        <begin position="61"/>
        <end position="82"/>
    </location>
</feature>
<feature type="region of interest" description="Disordered" evidence="1">
    <location>
        <begin position="128"/>
        <end position="172"/>
    </location>
</feature>